<gene>
    <name evidence="3" type="ORF">EI293_05635</name>
</gene>
<evidence type="ECO:0000313" key="3">
    <source>
        <dbReference type="EMBL" id="RSK46638.1"/>
    </source>
</evidence>
<keyword evidence="4" id="KW-1185">Reference proteome</keyword>
<dbReference type="AlphaFoldDB" id="A0A3R9MIH3"/>
<keyword evidence="2" id="KW-1133">Transmembrane helix</keyword>
<feature type="transmembrane region" description="Helical" evidence="2">
    <location>
        <begin position="130"/>
        <end position="152"/>
    </location>
</feature>
<evidence type="ECO:0000256" key="1">
    <source>
        <dbReference type="SAM" id="MobiDB-lite"/>
    </source>
</evidence>
<feature type="region of interest" description="Disordered" evidence="1">
    <location>
        <begin position="52"/>
        <end position="88"/>
    </location>
</feature>
<evidence type="ECO:0000256" key="2">
    <source>
        <dbReference type="SAM" id="Phobius"/>
    </source>
</evidence>
<dbReference type="OrthoDB" id="10018185at2"/>
<dbReference type="Proteomes" id="UP000270291">
    <property type="component" value="Unassembled WGS sequence"/>
</dbReference>
<organism evidence="3 4">
    <name type="scientific">Hymenobacter perfusus</name>
    <dbReference type="NCBI Taxonomy" id="1236770"/>
    <lineage>
        <taxon>Bacteria</taxon>
        <taxon>Pseudomonadati</taxon>
        <taxon>Bacteroidota</taxon>
        <taxon>Cytophagia</taxon>
        <taxon>Cytophagales</taxon>
        <taxon>Hymenobacteraceae</taxon>
        <taxon>Hymenobacter</taxon>
    </lineage>
</organism>
<dbReference type="RefSeq" id="WP_125436138.1">
    <property type="nucleotide sequence ID" value="NZ_RWIU01000001.1"/>
</dbReference>
<accession>A0A3R9MIH3</accession>
<evidence type="ECO:0000313" key="4">
    <source>
        <dbReference type="Proteomes" id="UP000270291"/>
    </source>
</evidence>
<feature type="transmembrane region" description="Helical" evidence="2">
    <location>
        <begin position="159"/>
        <end position="176"/>
    </location>
</feature>
<name>A0A3R9MIH3_9BACT</name>
<proteinExistence type="predicted"/>
<dbReference type="EMBL" id="RWIU01000001">
    <property type="protein sequence ID" value="RSK46638.1"/>
    <property type="molecule type" value="Genomic_DNA"/>
</dbReference>
<keyword evidence="2" id="KW-0812">Transmembrane</keyword>
<keyword evidence="2" id="KW-0472">Membrane</keyword>
<reference evidence="3 4" key="1">
    <citation type="submission" date="2018-12" db="EMBL/GenBank/DDBJ databases">
        <authorList>
            <person name="Feng G."/>
            <person name="Zhu H."/>
        </authorList>
    </citation>
    <scope>NUCLEOTIDE SEQUENCE [LARGE SCALE GENOMIC DNA]</scope>
    <source>
        <strain evidence="3 4">LMG 26000</strain>
    </source>
</reference>
<comment type="caution">
    <text evidence="3">The sequence shown here is derived from an EMBL/GenBank/DDBJ whole genome shotgun (WGS) entry which is preliminary data.</text>
</comment>
<protein>
    <submittedName>
        <fullName evidence="3">Uncharacterized protein</fullName>
    </submittedName>
</protein>
<sequence>MPVSTTPARRARFFSRCPLVLLVLLMAAGCRSSQLAYQFRPAPVKQQLIVSEPPPDIATGGNSSEATVTAKPTDKLQPATQQRPKPRQVRQQMRQALAQFRTTPALKLRASQSAGQALRTTAGPRETTEVGLGTTVLGVLGLVVLPVALIGLLIWGGPVWAVLAGLAALAVLIAYLDPFG</sequence>